<dbReference type="STRING" id="1224163.B841_12045"/>
<evidence type="ECO:0000256" key="1">
    <source>
        <dbReference type="SAM" id="Phobius"/>
    </source>
</evidence>
<protein>
    <submittedName>
        <fullName evidence="2">Uncharacterized protein</fullName>
    </submittedName>
</protein>
<keyword evidence="1" id="KW-0812">Transmembrane</keyword>
<feature type="transmembrane region" description="Helical" evidence="1">
    <location>
        <begin position="56"/>
        <end position="75"/>
    </location>
</feature>
<accession>S5TM18</accession>
<dbReference type="HOGENOM" id="CLU_1764948_0_0_11"/>
<dbReference type="PATRIC" id="fig|1224163.3.peg.2433"/>
<keyword evidence="1" id="KW-0472">Membrane</keyword>
<feature type="transmembrane region" description="Helical" evidence="1">
    <location>
        <begin position="121"/>
        <end position="141"/>
    </location>
</feature>
<evidence type="ECO:0000313" key="3">
    <source>
        <dbReference type="Proteomes" id="UP000015388"/>
    </source>
</evidence>
<reference evidence="2 3" key="1">
    <citation type="submission" date="2012-11" db="EMBL/GenBank/DDBJ databases">
        <title>The complete genome sequence of Corynebacterium maris Coryn-1 (=DSM 45190).</title>
        <authorList>
            <person name="Schaffert L."/>
            <person name="Albersmeier A."/>
            <person name="Kalinowski J."/>
            <person name="Ruckert C."/>
        </authorList>
    </citation>
    <scope>NUCLEOTIDE SEQUENCE [LARGE SCALE GENOMIC DNA]</scope>
    <source>
        <strain evidence="3">Coryn-1</strain>
    </source>
</reference>
<keyword evidence="3" id="KW-1185">Reference proteome</keyword>
<evidence type="ECO:0000313" key="2">
    <source>
        <dbReference type="EMBL" id="AGS35881.1"/>
    </source>
</evidence>
<name>S5TM18_9CORY</name>
<dbReference type="EMBL" id="CP003924">
    <property type="protein sequence ID" value="AGS35881.1"/>
    <property type="molecule type" value="Genomic_DNA"/>
</dbReference>
<dbReference type="AlphaFoldDB" id="S5TM18"/>
<proteinExistence type="predicted"/>
<gene>
    <name evidence="2" type="ORF">B841_12045</name>
</gene>
<keyword evidence="1" id="KW-1133">Transmembrane helix</keyword>
<feature type="transmembrane region" description="Helical" evidence="1">
    <location>
        <begin position="96"/>
        <end position="115"/>
    </location>
</feature>
<dbReference type="Proteomes" id="UP000015388">
    <property type="component" value="Chromosome"/>
</dbReference>
<organism evidence="2 3">
    <name type="scientific">Corynebacterium maris DSM 45190</name>
    <dbReference type="NCBI Taxonomy" id="1224163"/>
    <lineage>
        <taxon>Bacteria</taxon>
        <taxon>Bacillati</taxon>
        <taxon>Actinomycetota</taxon>
        <taxon>Actinomycetes</taxon>
        <taxon>Mycobacteriales</taxon>
        <taxon>Corynebacteriaceae</taxon>
        <taxon>Corynebacterium</taxon>
    </lineage>
</organism>
<sequence>MESNRLNTMDSKEARAALEAVAEVEGDARPRPWWPGALVALSYGASLFALTLNTVFWTVFSLVILVAAAAAWFAVRGRSVRESVRQPVGVQEAWSWRTHWPILLFLILIPFPSLLKVFGEPSWPSALVVGLLGAAAGWVLVEKDRRR</sequence>
<dbReference type="KEGG" id="cmd:B841_12045"/>